<protein>
    <submittedName>
        <fullName evidence="7">Endonuclease</fullName>
    </submittedName>
    <submittedName>
        <fullName evidence="8">Thermonuclease family protein</fullName>
    </submittedName>
</protein>
<dbReference type="SMART" id="SM00318">
    <property type="entry name" value="SNc"/>
    <property type="match status" value="1"/>
</dbReference>
<dbReference type="Gene3D" id="2.40.50.90">
    <property type="match status" value="1"/>
</dbReference>
<reference evidence="7" key="2">
    <citation type="submission" date="2015-10" db="EMBL/GenBank/DDBJ databases">
        <authorList>
            <person name="Gilbert D.G."/>
        </authorList>
    </citation>
    <scope>NUCLEOTIDE SEQUENCE</scope>
    <source>
        <strain evidence="7">GO-13</strain>
    </source>
</reference>
<accession>A0A0J6HLA6</accession>
<keyword evidence="1" id="KW-0540">Nuclease</keyword>
<dbReference type="Pfam" id="PF05901">
    <property type="entry name" value="Excalibur"/>
    <property type="match status" value="1"/>
</dbReference>
<dbReference type="GO" id="GO:0003676">
    <property type="term" value="F:nucleic acid binding"/>
    <property type="evidence" value="ECO:0007669"/>
    <property type="project" value="InterPro"/>
</dbReference>
<feature type="compositionally biased region" description="Low complexity" evidence="4">
    <location>
        <begin position="204"/>
        <end position="218"/>
    </location>
</feature>
<evidence type="ECO:0000313" key="10">
    <source>
        <dbReference type="Proteomes" id="UP001341297"/>
    </source>
</evidence>
<feature type="region of interest" description="Disordered" evidence="4">
    <location>
        <begin position="199"/>
        <end position="260"/>
    </location>
</feature>
<feature type="compositionally biased region" description="Basic and acidic residues" evidence="4">
    <location>
        <begin position="248"/>
        <end position="260"/>
    </location>
</feature>
<organism evidence="7 9">
    <name type="scientific">Bacillus glycinifermentans</name>
    <dbReference type="NCBI Taxonomy" id="1664069"/>
    <lineage>
        <taxon>Bacteria</taxon>
        <taxon>Bacillati</taxon>
        <taxon>Bacillota</taxon>
        <taxon>Bacilli</taxon>
        <taxon>Bacillales</taxon>
        <taxon>Bacillaceae</taxon>
        <taxon>Bacillus</taxon>
    </lineage>
</organism>
<evidence type="ECO:0000256" key="3">
    <source>
        <dbReference type="ARBA" id="ARBA00022801"/>
    </source>
</evidence>
<dbReference type="InterPro" id="IPR016071">
    <property type="entry name" value="Staphylococal_nuclease_OB-fold"/>
</dbReference>
<dbReference type="InterPro" id="IPR035437">
    <property type="entry name" value="SNase_OB-fold_sf"/>
</dbReference>
<feature type="signal peptide" evidence="5">
    <location>
        <begin position="1"/>
        <end position="19"/>
    </location>
</feature>
<dbReference type="EMBL" id="JARRTL010000025">
    <property type="protein sequence ID" value="MEC0486972.1"/>
    <property type="molecule type" value="Genomic_DNA"/>
</dbReference>
<reference evidence="7 9" key="1">
    <citation type="journal article" date="2015" name="Int. J. Syst. Evol. Microbiol.">
        <title>Bacillus glycinifermentans sp. nov., isolated from fermented soybean paste.</title>
        <authorList>
            <person name="Kim S.J."/>
            <person name="Dunlap C.A."/>
            <person name="Kwon S.W."/>
            <person name="Rooney A.P."/>
        </authorList>
    </citation>
    <scope>NUCLEOTIDE SEQUENCE [LARGE SCALE GENOMIC DNA]</scope>
    <source>
        <strain evidence="7 9">GO-13</strain>
    </source>
</reference>
<evidence type="ECO:0000259" key="6">
    <source>
        <dbReference type="PROSITE" id="PS50830"/>
    </source>
</evidence>
<keyword evidence="3" id="KW-0378">Hydrolase</keyword>
<proteinExistence type="predicted"/>
<accession>A0A0J6ETE5</accession>
<gene>
    <name evidence="7" type="ORF">AB447_212450</name>
    <name evidence="8" type="ORF">P8828_19645</name>
</gene>
<evidence type="ECO:0000313" key="9">
    <source>
        <dbReference type="Proteomes" id="UP000036168"/>
    </source>
</evidence>
<dbReference type="GO" id="GO:0016787">
    <property type="term" value="F:hydrolase activity"/>
    <property type="evidence" value="ECO:0007669"/>
    <property type="project" value="UniProtKB-KW"/>
</dbReference>
<dbReference type="SMART" id="SM00894">
    <property type="entry name" value="Excalibur"/>
    <property type="match status" value="1"/>
</dbReference>
<dbReference type="PROSITE" id="PS51257">
    <property type="entry name" value="PROKAR_LIPOPROTEIN"/>
    <property type="match status" value="1"/>
</dbReference>
<reference evidence="8 10" key="3">
    <citation type="submission" date="2023-03" db="EMBL/GenBank/DDBJ databases">
        <title>Agriculturally important microbes genome sequencing.</title>
        <authorList>
            <person name="Dunlap C."/>
        </authorList>
    </citation>
    <scope>NUCLEOTIDE SEQUENCE [LARGE SCALE GENOMIC DNA]</scope>
    <source>
        <strain evidence="8 10">CBP-3203</strain>
    </source>
</reference>
<dbReference type="PANTHER" id="PTHR12302:SF3">
    <property type="entry name" value="SERINE_THREONINE-PROTEIN KINASE 31"/>
    <property type="match status" value="1"/>
</dbReference>
<keyword evidence="10" id="KW-1185">Reference proteome</keyword>
<dbReference type="Proteomes" id="UP000036168">
    <property type="component" value="Unassembled WGS sequence"/>
</dbReference>
<dbReference type="InterPro" id="IPR002071">
    <property type="entry name" value="Thermonucl_AS"/>
</dbReference>
<dbReference type="GO" id="GO:0004519">
    <property type="term" value="F:endonuclease activity"/>
    <property type="evidence" value="ECO:0007669"/>
    <property type="project" value="UniProtKB-KW"/>
</dbReference>
<evidence type="ECO:0000256" key="5">
    <source>
        <dbReference type="SAM" id="SignalP"/>
    </source>
</evidence>
<dbReference type="AlphaFoldDB" id="A0A0J6ETE5"/>
<dbReference type="RefSeq" id="WP_048353592.1">
    <property type="nucleotide sequence ID" value="NZ_CP023481.1"/>
</dbReference>
<comment type="caution">
    <text evidence="7">The sequence shown here is derived from an EMBL/GenBank/DDBJ whole genome shotgun (WGS) entry which is preliminary data.</text>
</comment>
<dbReference type="PROSITE" id="PS50830">
    <property type="entry name" value="TNASE_3"/>
    <property type="match status" value="1"/>
</dbReference>
<dbReference type="Pfam" id="PF00565">
    <property type="entry name" value="SNase"/>
    <property type="match status" value="1"/>
</dbReference>
<dbReference type="OrthoDB" id="4376109at2"/>
<evidence type="ECO:0000256" key="2">
    <source>
        <dbReference type="ARBA" id="ARBA00022759"/>
    </source>
</evidence>
<feature type="domain" description="TNase-like" evidence="6">
    <location>
        <begin position="42"/>
        <end position="175"/>
    </location>
</feature>
<feature type="chain" id="PRO_5043612928" evidence="5">
    <location>
        <begin position="20"/>
        <end position="260"/>
    </location>
</feature>
<sequence length="260" mass="28320">MKKCFLAIAALVFSFSLTACNSNAVSGSKSERSGAADDGRTDRTAVTLVRAVDGDTIKVKYNGEVKTVRYLLVDTPETKKPNSCVQPYGKDASEENKKLVESGKLELEFDKGGRTDKYGRLLAYVYADGKSVQEQLLKDGLARVAYIYPPNTKYVDEYQKVENAAKKKHIAIWSKSGYATDKGFNGCVVGKTKTALKSDSVPKSAAASKDSNSSAPASGGKETFANCTELRKKYPNGVPSSHPAYQAKMDRDHDHYACER</sequence>
<dbReference type="PATRIC" id="fig|1664069.3.peg.2618"/>
<keyword evidence="5" id="KW-0732">Signal</keyword>
<dbReference type="PANTHER" id="PTHR12302">
    <property type="entry name" value="EBNA2 BINDING PROTEIN P100"/>
    <property type="match status" value="1"/>
</dbReference>
<evidence type="ECO:0000313" key="7">
    <source>
        <dbReference type="EMBL" id="KRT95302.1"/>
    </source>
</evidence>
<dbReference type="CDD" id="cd00175">
    <property type="entry name" value="SNc"/>
    <property type="match status" value="1"/>
</dbReference>
<evidence type="ECO:0000256" key="4">
    <source>
        <dbReference type="SAM" id="MobiDB-lite"/>
    </source>
</evidence>
<dbReference type="PROSITE" id="PS01284">
    <property type="entry name" value="TNASE_2"/>
    <property type="match status" value="1"/>
</dbReference>
<dbReference type="EMBL" id="LECW02000004">
    <property type="protein sequence ID" value="KRT95302.1"/>
    <property type="molecule type" value="Genomic_DNA"/>
</dbReference>
<dbReference type="SUPFAM" id="SSF50199">
    <property type="entry name" value="Staphylococcal nuclease"/>
    <property type="match status" value="1"/>
</dbReference>
<evidence type="ECO:0000313" key="8">
    <source>
        <dbReference type="EMBL" id="MEC0486972.1"/>
    </source>
</evidence>
<name>A0A0J6ETE5_9BACI</name>
<dbReference type="STRING" id="1664069.BGLY_3147"/>
<dbReference type="InterPro" id="IPR008613">
    <property type="entry name" value="Excalibur_Ca-bd_domain"/>
</dbReference>
<keyword evidence="2 7" id="KW-0255">Endonuclease</keyword>
<dbReference type="Proteomes" id="UP001341297">
    <property type="component" value="Unassembled WGS sequence"/>
</dbReference>
<evidence type="ECO:0000256" key="1">
    <source>
        <dbReference type="ARBA" id="ARBA00022722"/>
    </source>
</evidence>